<sequence>MENFYHNQASWTKGKLLCLKCGGSLGSFDFTVQATRGLGLHPAVPCVHLVRSRADRCFMASPPVARVKPFQAEEKPAGDMPLENHKVSVSLCSKHGVTGKSELHNMDLCWHSSLTKESSSLAQSSALMTNCGCEQRGRAALNDSSLAKTNTEKLNDTSSENDPFLLQMFNEDTETVTTYIANRLRDDKKERKVQYCSHSCQIYHPQVHSNCSDDKMRDKPPLAPEDTSTEPPVNGIETSDTEGAQLLLAERNLLPTPGMIFR</sequence>
<protein>
    <submittedName>
        <fullName evidence="2">Uncharacterized protein</fullName>
    </submittedName>
</protein>
<evidence type="ECO:0000313" key="3">
    <source>
        <dbReference type="Proteomes" id="UP000230750"/>
    </source>
</evidence>
<reference evidence="2 3" key="1">
    <citation type="journal article" date="2017" name="PLoS Biol.">
        <title>The sea cucumber genome provides insights into morphological evolution and visceral regeneration.</title>
        <authorList>
            <person name="Zhang X."/>
            <person name="Sun L."/>
            <person name="Yuan J."/>
            <person name="Sun Y."/>
            <person name="Gao Y."/>
            <person name="Zhang L."/>
            <person name="Li S."/>
            <person name="Dai H."/>
            <person name="Hamel J.F."/>
            <person name="Liu C."/>
            <person name="Yu Y."/>
            <person name="Liu S."/>
            <person name="Lin W."/>
            <person name="Guo K."/>
            <person name="Jin S."/>
            <person name="Xu P."/>
            <person name="Storey K.B."/>
            <person name="Huan P."/>
            <person name="Zhang T."/>
            <person name="Zhou Y."/>
            <person name="Zhang J."/>
            <person name="Lin C."/>
            <person name="Li X."/>
            <person name="Xing L."/>
            <person name="Huo D."/>
            <person name="Sun M."/>
            <person name="Wang L."/>
            <person name="Mercier A."/>
            <person name="Li F."/>
            <person name="Yang H."/>
            <person name="Xiang J."/>
        </authorList>
    </citation>
    <scope>NUCLEOTIDE SEQUENCE [LARGE SCALE GENOMIC DNA]</scope>
    <source>
        <strain evidence="2">Shaxun</strain>
        <tissue evidence="2">Muscle</tissue>
    </source>
</reference>
<evidence type="ECO:0000313" key="2">
    <source>
        <dbReference type="EMBL" id="PIK37617.1"/>
    </source>
</evidence>
<feature type="compositionally biased region" description="Basic and acidic residues" evidence="1">
    <location>
        <begin position="211"/>
        <end position="220"/>
    </location>
</feature>
<proteinExistence type="predicted"/>
<feature type="region of interest" description="Disordered" evidence="1">
    <location>
        <begin position="209"/>
        <end position="240"/>
    </location>
</feature>
<comment type="caution">
    <text evidence="2">The sequence shown here is derived from an EMBL/GenBank/DDBJ whole genome shotgun (WGS) entry which is preliminary data.</text>
</comment>
<dbReference type="Proteomes" id="UP000230750">
    <property type="component" value="Unassembled WGS sequence"/>
</dbReference>
<keyword evidence="3" id="KW-1185">Reference proteome</keyword>
<evidence type="ECO:0000256" key="1">
    <source>
        <dbReference type="SAM" id="MobiDB-lite"/>
    </source>
</evidence>
<organism evidence="2 3">
    <name type="scientific">Stichopus japonicus</name>
    <name type="common">Sea cucumber</name>
    <dbReference type="NCBI Taxonomy" id="307972"/>
    <lineage>
        <taxon>Eukaryota</taxon>
        <taxon>Metazoa</taxon>
        <taxon>Echinodermata</taxon>
        <taxon>Eleutherozoa</taxon>
        <taxon>Echinozoa</taxon>
        <taxon>Holothuroidea</taxon>
        <taxon>Aspidochirotacea</taxon>
        <taxon>Aspidochirotida</taxon>
        <taxon>Stichopodidae</taxon>
        <taxon>Apostichopus</taxon>
    </lineage>
</organism>
<dbReference type="AlphaFoldDB" id="A0A2G8JPE2"/>
<dbReference type="EMBL" id="MRZV01001475">
    <property type="protein sequence ID" value="PIK37617.1"/>
    <property type="molecule type" value="Genomic_DNA"/>
</dbReference>
<accession>A0A2G8JPE2</accession>
<name>A0A2G8JPE2_STIJA</name>
<gene>
    <name evidence="2" type="ORF">BSL78_25551</name>
</gene>